<proteinExistence type="predicted"/>
<dbReference type="EMBL" id="KV426331">
    <property type="protein sequence ID" value="KZV82326.1"/>
    <property type="molecule type" value="Genomic_DNA"/>
</dbReference>
<name>A0A165CEK6_EXIGL</name>
<organism evidence="1 3">
    <name type="scientific">Exidia glandulosa HHB12029</name>
    <dbReference type="NCBI Taxonomy" id="1314781"/>
    <lineage>
        <taxon>Eukaryota</taxon>
        <taxon>Fungi</taxon>
        <taxon>Dikarya</taxon>
        <taxon>Basidiomycota</taxon>
        <taxon>Agaricomycotina</taxon>
        <taxon>Agaricomycetes</taxon>
        <taxon>Auriculariales</taxon>
        <taxon>Exidiaceae</taxon>
        <taxon>Exidia</taxon>
    </lineage>
</organism>
<sequence>MHIDYSDVKMYWMDVYSTSQRSPAAPYNRYGICHVFRRDDPPPEDTVMRRASWKATNKTGRAWHTVDELVNVVKEDKAHEVEFKGEPGSADRAFILEWCLRVLRLWAKKGLIVADEEGLNKWKHIDGWEYY</sequence>
<gene>
    <name evidence="2" type="ORF">EXIGLDRAFT_729562</name>
    <name evidence="1" type="ORF">EXIGLDRAFT_729900</name>
</gene>
<dbReference type="EMBL" id="KV426318">
    <property type="protein sequence ID" value="KZV82521.1"/>
    <property type="molecule type" value="Genomic_DNA"/>
</dbReference>
<dbReference type="AlphaFoldDB" id="A0A165CEK6"/>
<reference evidence="1 3" key="1">
    <citation type="journal article" date="2016" name="Mol. Biol. Evol.">
        <title>Comparative Genomics of Early-Diverging Mushroom-Forming Fungi Provides Insights into the Origins of Lignocellulose Decay Capabilities.</title>
        <authorList>
            <person name="Nagy L.G."/>
            <person name="Riley R."/>
            <person name="Tritt A."/>
            <person name="Adam C."/>
            <person name="Daum C."/>
            <person name="Floudas D."/>
            <person name="Sun H."/>
            <person name="Yadav J.S."/>
            <person name="Pangilinan J."/>
            <person name="Larsson K.H."/>
            <person name="Matsuura K."/>
            <person name="Barry K."/>
            <person name="Labutti K."/>
            <person name="Kuo R."/>
            <person name="Ohm R.A."/>
            <person name="Bhattacharya S.S."/>
            <person name="Shirouzu T."/>
            <person name="Yoshinaga Y."/>
            <person name="Martin F.M."/>
            <person name="Grigoriev I.V."/>
            <person name="Hibbett D.S."/>
        </authorList>
    </citation>
    <scope>NUCLEOTIDE SEQUENCE [LARGE SCALE GENOMIC DNA]</scope>
    <source>
        <strain evidence="1 3">HHB12029</strain>
    </source>
</reference>
<evidence type="ECO:0000313" key="1">
    <source>
        <dbReference type="EMBL" id="KZV82326.1"/>
    </source>
</evidence>
<evidence type="ECO:0000313" key="2">
    <source>
        <dbReference type="EMBL" id="KZV82521.1"/>
    </source>
</evidence>
<accession>A0A165CEK6</accession>
<protein>
    <submittedName>
        <fullName evidence="1">Uncharacterized protein</fullName>
    </submittedName>
</protein>
<evidence type="ECO:0000313" key="3">
    <source>
        <dbReference type="Proteomes" id="UP000077266"/>
    </source>
</evidence>
<dbReference type="Proteomes" id="UP000077266">
    <property type="component" value="Unassembled WGS sequence"/>
</dbReference>
<keyword evidence="3" id="KW-1185">Reference proteome</keyword>